<dbReference type="GO" id="GO:0003984">
    <property type="term" value="F:acetolactate synthase activity"/>
    <property type="evidence" value="ECO:0007669"/>
    <property type="project" value="TreeGrafter"/>
</dbReference>
<dbReference type="Pfam" id="PF02775">
    <property type="entry name" value="TPP_enzyme_C"/>
    <property type="match status" value="1"/>
</dbReference>
<name>A0A2V4HJT0_9PSED</name>
<dbReference type="SUPFAM" id="SSF52467">
    <property type="entry name" value="DHS-like NAD/FAD-binding domain"/>
    <property type="match status" value="1"/>
</dbReference>
<dbReference type="FunFam" id="3.40.50.970:FF:000007">
    <property type="entry name" value="Acetolactate synthase"/>
    <property type="match status" value="1"/>
</dbReference>
<dbReference type="GO" id="GO:0009097">
    <property type="term" value="P:isoleucine biosynthetic process"/>
    <property type="evidence" value="ECO:0007669"/>
    <property type="project" value="TreeGrafter"/>
</dbReference>
<reference evidence="7 8" key="1">
    <citation type="submission" date="2018-06" db="EMBL/GenBank/DDBJ databases">
        <title>Pseudomonas diversity within urban Lake Michigan freshwaters.</title>
        <authorList>
            <person name="Batrich M."/>
            <person name="Hatzopoulos T."/>
            <person name="Putonti C."/>
        </authorList>
    </citation>
    <scope>NUCLEOTIDE SEQUENCE [LARGE SCALE GENOMIC DNA]</scope>
    <source>
        <strain evidence="7 8">LBp-160603</strain>
    </source>
</reference>
<feature type="domain" description="Thiamine pyrophosphate enzyme TPP-binding" evidence="5">
    <location>
        <begin position="408"/>
        <end position="546"/>
    </location>
</feature>
<accession>A0A2V4HJT0</accession>
<organism evidence="7 8">
    <name type="scientific">Pseudomonas soli</name>
    <dbReference type="NCBI Taxonomy" id="1306993"/>
    <lineage>
        <taxon>Bacteria</taxon>
        <taxon>Pseudomonadati</taxon>
        <taxon>Pseudomonadota</taxon>
        <taxon>Gammaproteobacteria</taxon>
        <taxon>Pseudomonadales</taxon>
        <taxon>Pseudomonadaceae</taxon>
        <taxon>Pseudomonas</taxon>
    </lineage>
</organism>
<evidence type="ECO:0000259" key="5">
    <source>
        <dbReference type="Pfam" id="PF02775"/>
    </source>
</evidence>
<proteinExistence type="inferred from homology"/>
<dbReference type="EMBL" id="QJRO01000016">
    <property type="protein sequence ID" value="PYB78078.1"/>
    <property type="molecule type" value="Genomic_DNA"/>
</dbReference>
<dbReference type="InterPro" id="IPR029061">
    <property type="entry name" value="THDP-binding"/>
</dbReference>
<evidence type="ECO:0000313" key="7">
    <source>
        <dbReference type="EMBL" id="PYB78078.1"/>
    </source>
</evidence>
<dbReference type="Pfam" id="PF00205">
    <property type="entry name" value="TPP_enzyme_M"/>
    <property type="match status" value="1"/>
</dbReference>
<dbReference type="GO" id="GO:0005948">
    <property type="term" value="C:acetolactate synthase complex"/>
    <property type="evidence" value="ECO:0007669"/>
    <property type="project" value="TreeGrafter"/>
</dbReference>
<dbReference type="GO" id="GO:0030976">
    <property type="term" value="F:thiamine pyrophosphate binding"/>
    <property type="evidence" value="ECO:0007669"/>
    <property type="project" value="InterPro"/>
</dbReference>
<dbReference type="Gene3D" id="3.40.50.1220">
    <property type="entry name" value="TPP-binding domain"/>
    <property type="match status" value="1"/>
</dbReference>
<dbReference type="InterPro" id="IPR011766">
    <property type="entry name" value="TPP_enzyme_TPP-bd"/>
</dbReference>
<evidence type="ECO:0000256" key="3">
    <source>
        <dbReference type="RuleBase" id="RU362132"/>
    </source>
</evidence>
<dbReference type="CDD" id="cd07035">
    <property type="entry name" value="TPP_PYR_POX_like"/>
    <property type="match status" value="1"/>
</dbReference>
<gene>
    <name evidence="7" type="ORF">DMX07_20195</name>
</gene>
<dbReference type="Gene3D" id="3.40.50.970">
    <property type="match status" value="2"/>
</dbReference>
<dbReference type="Pfam" id="PF02776">
    <property type="entry name" value="TPP_enzyme_N"/>
    <property type="match status" value="1"/>
</dbReference>
<dbReference type="SUPFAM" id="SSF52518">
    <property type="entry name" value="Thiamin diphosphate-binding fold (THDP-binding)"/>
    <property type="match status" value="2"/>
</dbReference>
<evidence type="ECO:0000259" key="6">
    <source>
        <dbReference type="Pfam" id="PF02776"/>
    </source>
</evidence>
<comment type="similarity">
    <text evidence="1 3">Belongs to the TPP enzyme family.</text>
</comment>
<keyword evidence="2 3" id="KW-0786">Thiamine pyrophosphate</keyword>
<dbReference type="Proteomes" id="UP000247620">
    <property type="component" value="Unassembled WGS sequence"/>
</dbReference>
<evidence type="ECO:0000259" key="4">
    <source>
        <dbReference type="Pfam" id="PF00205"/>
    </source>
</evidence>
<comment type="caution">
    <text evidence="7">The sequence shown here is derived from an EMBL/GenBank/DDBJ whole genome shotgun (WGS) entry which is preliminary data.</text>
</comment>
<dbReference type="CDD" id="cd00568">
    <property type="entry name" value="TPP_enzymes"/>
    <property type="match status" value="1"/>
</dbReference>
<dbReference type="GO" id="GO:0009099">
    <property type="term" value="P:L-valine biosynthetic process"/>
    <property type="evidence" value="ECO:0007669"/>
    <property type="project" value="TreeGrafter"/>
</dbReference>
<dbReference type="GO" id="GO:0050660">
    <property type="term" value="F:flavin adenine dinucleotide binding"/>
    <property type="evidence" value="ECO:0007669"/>
    <property type="project" value="TreeGrafter"/>
</dbReference>
<evidence type="ECO:0000313" key="8">
    <source>
        <dbReference type="Proteomes" id="UP000247620"/>
    </source>
</evidence>
<sequence>MRVADYIFEFIANQGVGHVFFLPGGGAMHLNNALFRQPRLSAVSMLHEQGAAIAAEGYARTSGKFGACLVTSGPGATNAITGLAGAWFESTPALFVSGQVKRADLKGESGLRQLGTQELDIVSVVTPLTKYAVCLLDPQRVRYELEKALYLMLTGRKGPVWIDVPLDVQATEVDPSELEGYVPQANDLPVVPDAEALDVLVTRLRQAERPVLLVGNGVHAAGGEAAMRELIEALGIPTLTTWIGADLLEHEHPLYVGRCGTVAQRGANFSVQNADLVLAIGCRMDFSITGFNRTHFARKADIVVVDIDPAEVAKLGDMPDQHFICDARVFMEQLLAACGDQVLGCQAWRERCRAWKAAYPVVLPEYRQPGDYVNTYVFSESLSEALAEGDQIIPGSSGAALDTFWLSVRLKRGQRAVATGGLGSMGYGLPASIGGCLGSGGRRTVSVDGDGGFVMNIQELEVVRRLHLPIKYFVLNNNGYASIRASQGGYFKQTIGCDPDSGLTLPDISALGAAFGLPVRRIDGKSDLRQAIDEALALDGPVLCEVMVEFDQAIGPRITSKIGQNGAMVSSPLEDLFPFLERDELRANMLIPLLDD</sequence>
<protein>
    <submittedName>
        <fullName evidence="7">Thiamine pyrophosphate-binding protein</fullName>
    </submittedName>
</protein>
<feature type="domain" description="Thiamine pyrophosphate enzyme N-terminal TPP-binding" evidence="6">
    <location>
        <begin position="1"/>
        <end position="122"/>
    </location>
</feature>
<dbReference type="InterPro" id="IPR029035">
    <property type="entry name" value="DHS-like_NAD/FAD-binding_dom"/>
</dbReference>
<evidence type="ECO:0000256" key="1">
    <source>
        <dbReference type="ARBA" id="ARBA00007812"/>
    </source>
</evidence>
<feature type="domain" description="Thiamine pyrophosphate enzyme central" evidence="4">
    <location>
        <begin position="199"/>
        <end position="334"/>
    </location>
</feature>
<dbReference type="GO" id="GO:0000287">
    <property type="term" value="F:magnesium ion binding"/>
    <property type="evidence" value="ECO:0007669"/>
    <property type="project" value="InterPro"/>
</dbReference>
<dbReference type="AlphaFoldDB" id="A0A2V4HJT0"/>
<evidence type="ECO:0000256" key="2">
    <source>
        <dbReference type="ARBA" id="ARBA00023052"/>
    </source>
</evidence>
<dbReference type="PANTHER" id="PTHR18968:SF142">
    <property type="entry name" value="ACETOLACTATE SYNTHASE"/>
    <property type="match status" value="1"/>
</dbReference>
<dbReference type="InterPro" id="IPR045229">
    <property type="entry name" value="TPP_enz"/>
</dbReference>
<dbReference type="PANTHER" id="PTHR18968">
    <property type="entry name" value="THIAMINE PYROPHOSPHATE ENZYMES"/>
    <property type="match status" value="1"/>
</dbReference>
<dbReference type="InterPro" id="IPR012000">
    <property type="entry name" value="Thiamin_PyroP_enz_cen_dom"/>
</dbReference>
<dbReference type="InterPro" id="IPR012001">
    <property type="entry name" value="Thiamin_PyroP_enz_TPP-bd_dom"/>
</dbReference>